<dbReference type="GO" id="GO:0015031">
    <property type="term" value="P:protein transport"/>
    <property type="evidence" value="ECO:0007669"/>
    <property type="project" value="UniProtKB-KW"/>
</dbReference>
<evidence type="ECO:0000313" key="7">
    <source>
        <dbReference type="EMBL" id="PNY15000.1"/>
    </source>
</evidence>
<comment type="caution">
    <text evidence="6">The sequence shown here is derived from an EMBL/GenBank/DDBJ whole genome shotgun (WGS) entry which is preliminary data.</text>
</comment>
<dbReference type="GO" id="GO:0005546">
    <property type="term" value="F:phosphatidylinositol-4,5-bisphosphate binding"/>
    <property type="evidence" value="ECO:0007669"/>
    <property type="project" value="InterPro"/>
</dbReference>
<dbReference type="ExpressionAtlas" id="A0A2K3MXU3">
    <property type="expression patterns" value="baseline"/>
</dbReference>
<evidence type="ECO:0000313" key="8">
    <source>
        <dbReference type="Proteomes" id="UP000236291"/>
    </source>
</evidence>
<dbReference type="AlphaFoldDB" id="A0A2K3MXU3"/>
<reference evidence="6 8" key="1">
    <citation type="journal article" date="2014" name="Am. J. Bot.">
        <title>Genome assembly and annotation for red clover (Trifolium pratense; Fabaceae).</title>
        <authorList>
            <person name="Istvanek J."/>
            <person name="Jaros M."/>
            <person name="Krenek A."/>
            <person name="Repkova J."/>
        </authorList>
    </citation>
    <scope>NUCLEOTIDE SEQUENCE [LARGE SCALE GENOMIC DNA]</scope>
    <source>
        <strain evidence="8">cv. Tatra</strain>
        <tissue evidence="6">Young leaves</tissue>
    </source>
</reference>
<dbReference type="SUPFAM" id="SSF74788">
    <property type="entry name" value="Cullin repeat-like"/>
    <property type="match status" value="1"/>
</dbReference>
<evidence type="ECO:0000259" key="5">
    <source>
        <dbReference type="Pfam" id="PF03081"/>
    </source>
</evidence>
<dbReference type="InterPro" id="IPR046364">
    <property type="entry name" value="Exo70_C"/>
</dbReference>
<dbReference type="EMBL" id="ASHM01013659">
    <property type="protein sequence ID" value="PNX95620.1"/>
    <property type="molecule type" value="Genomic_DNA"/>
</dbReference>
<accession>A0A2K3MXU3</accession>
<feature type="transmembrane region" description="Helical" evidence="4">
    <location>
        <begin position="124"/>
        <end position="157"/>
    </location>
</feature>
<dbReference type="EMBL" id="ASHM01007310">
    <property type="protein sequence ID" value="PNY15000.1"/>
    <property type="molecule type" value="Genomic_DNA"/>
</dbReference>
<protein>
    <recommendedName>
        <fullName evidence="3">Exocyst subunit Exo70 family protein</fullName>
    </recommendedName>
</protein>
<evidence type="ECO:0000256" key="3">
    <source>
        <dbReference type="RuleBase" id="RU365026"/>
    </source>
</evidence>
<evidence type="ECO:0000313" key="6">
    <source>
        <dbReference type="EMBL" id="PNX95620.1"/>
    </source>
</evidence>
<feature type="transmembrane region" description="Helical" evidence="4">
    <location>
        <begin position="40"/>
        <end position="59"/>
    </location>
</feature>
<dbReference type="PANTHER" id="PTHR12542:SF180">
    <property type="entry name" value="EXOCYST SUBUNIT EXO70 FAMILY PROTEIN"/>
    <property type="match status" value="1"/>
</dbReference>
<feature type="domain" description="Exocyst complex subunit Exo70 C-terminal" evidence="5">
    <location>
        <begin position="315"/>
        <end position="655"/>
    </location>
</feature>
<dbReference type="Proteomes" id="UP000236291">
    <property type="component" value="Unassembled WGS sequence"/>
</dbReference>
<keyword evidence="3" id="KW-0653">Protein transport</keyword>
<reference evidence="6 8" key="2">
    <citation type="journal article" date="2017" name="Front. Plant Sci.">
        <title>Gene Classification and Mining of Molecular Markers Useful in Red Clover (Trifolium pratense) Breeding.</title>
        <authorList>
            <person name="Istvanek J."/>
            <person name="Dluhosova J."/>
            <person name="Dluhos P."/>
            <person name="Patkova L."/>
            <person name="Nedelnik J."/>
            <person name="Repkova J."/>
        </authorList>
    </citation>
    <scope>NUCLEOTIDE SEQUENCE [LARGE SCALE GENOMIC DNA]</scope>
    <source>
        <strain evidence="8">cv. Tatra</strain>
        <tissue evidence="6">Young leaves</tissue>
    </source>
</reference>
<dbReference type="Pfam" id="PF03081">
    <property type="entry name" value="Exo70_C"/>
    <property type="match status" value="1"/>
</dbReference>
<dbReference type="GO" id="GO:0000145">
    <property type="term" value="C:exocyst"/>
    <property type="evidence" value="ECO:0007669"/>
    <property type="project" value="InterPro"/>
</dbReference>
<dbReference type="PANTHER" id="PTHR12542">
    <property type="entry name" value="EXOCYST COMPLEX PROTEIN EXO70"/>
    <property type="match status" value="1"/>
</dbReference>
<dbReference type="GO" id="GO:0006887">
    <property type="term" value="P:exocytosis"/>
    <property type="evidence" value="ECO:0007669"/>
    <property type="project" value="UniProtKB-KW"/>
</dbReference>
<dbReference type="STRING" id="57577.A0A2K3MXU3"/>
<organism evidence="6 8">
    <name type="scientific">Trifolium pratense</name>
    <name type="common">Red clover</name>
    <dbReference type="NCBI Taxonomy" id="57577"/>
    <lineage>
        <taxon>Eukaryota</taxon>
        <taxon>Viridiplantae</taxon>
        <taxon>Streptophyta</taxon>
        <taxon>Embryophyta</taxon>
        <taxon>Tracheophyta</taxon>
        <taxon>Spermatophyta</taxon>
        <taxon>Magnoliopsida</taxon>
        <taxon>eudicotyledons</taxon>
        <taxon>Gunneridae</taxon>
        <taxon>Pentapetalae</taxon>
        <taxon>rosids</taxon>
        <taxon>fabids</taxon>
        <taxon>Fabales</taxon>
        <taxon>Fabaceae</taxon>
        <taxon>Papilionoideae</taxon>
        <taxon>50 kb inversion clade</taxon>
        <taxon>NPAAA clade</taxon>
        <taxon>Hologalegina</taxon>
        <taxon>IRL clade</taxon>
        <taxon>Trifolieae</taxon>
        <taxon>Trifolium</taxon>
    </lineage>
</organism>
<sequence length="664" mass="76936">MHTKVWRFVAFVSAVVGLVCYALSSSFNHLFGNWNLWKIILYTIFGFIISFMILYANLWNRSRSLRFKAHTAFLVLTITSVYTFFFDKVVNGKPDAYSLISCAAFSIMSMSLSRQSQCGFEVDLLYFFLGCLTVLLMKIKLPLVFVGAGFSYSLIIIRSYLSSINNIVENEYFGLQGENSVVIEMDSLIRPSNDFSVMMQNLMTCTTAIHQEISNLINRHIKEYIQDRSKSFSRCDFVMDTLLLSKMHNLHEIVKLMIGAGYEKECSRAYSNWRKVFLQECLINKIFVLQDAKINIENDRKREQYVDTMMGRLMTALDVTMTCLFPIEKQLCDRVFSGFSTTGSNCFIEVCQLATFQLLNLANSVGSGSPSKSCLLKKLDIFKQLHSLIPKFESLFPDSTLLYQAIKVKNKLGEASRDLFKDMHNFIFKVPEADLVDSSYGQRHQMTIEVMSYVTSVCRSKRTLEQILHEYSKVDNEVEASSFFVKQIEQIIGMLEKKLIYESENYKDLALRHIFMLNNRSHIEAVNKSWELETILGNEWFQNNIEKIHKNHELYKGSSWNKVVDFLKLENNENTTEELLKEKIHLFNSHFEDICRVQSVWSVYDNKLREEIISSVGKILLPAYGIFVGRLQDILGNQAYKYIKYELFEIQDLLNHLFLGNQNI</sequence>
<dbReference type="InterPro" id="IPR004140">
    <property type="entry name" value="Exo70"/>
</dbReference>
<dbReference type="InterPro" id="IPR016159">
    <property type="entry name" value="Cullin_repeat-like_dom_sf"/>
</dbReference>
<feature type="transmembrane region" description="Helical" evidence="4">
    <location>
        <begin position="96"/>
        <end position="112"/>
    </location>
</feature>
<comment type="similarity">
    <text evidence="1 3">Belongs to the EXO70 family.</text>
</comment>
<evidence type="ECO:0000256" key="1">
    <source>
        <dbReference type="ARBA" id="ARBA00006756"/>
    </source>
</evidence>
<keyword evidence="4" id="KW-0812">Transmembrane</keyword>
<keyword evidence="4" id="KW-1133">Transmembrane helix</keyword>
<comment type="function">
    <text evidence="3">Component of the exocyst complex.</text>
</comment>
<keyword evidence="4" id="KW-0472">Membrane</keyword>
<proteinExistence type="inferred from homology"/>
<name>A0A2K3MXU3_TRIPR</name>
<keyword evidence="3" id="KW-0268">Exocytosis</keyword>
<evidence type="ECO:0000256" key="4">
    <source>
        <dbReference type="SAM" id="Phobius"/>
    </source>
</evidence>
<gene>
    <name evidence="7" type="ORF">L195_g011690</name>
    <name evidence="6" type="ORF">L195_g018813</name>
</gene>
<keyword evidence="2 3" id="KW-0813">Transport</keyword>
<evidence type="ECO:0000256" key="2">
    <source>
        <dbReference type="ARBA" id="ARBA00022448"/>
    </source>
</evidence>
<feature type="transmembrane region" description="Helical" evidence="4">
    <location>
        <begin position="71"/>
        <end position="90"/>
    </location>
</feature>
<dbReference type="Gene3D" id="1.20.1280.170">
    <property type="entry name" value="Exocyst complex component Exo70"/>
    <property type="match status" value="1"/>
</dbReference>